<dbReference type="EMBL" id="JBIAHM010000014">
    <property type="protein sequence ID" value="MFE9603869.1"/>
    <property type="molecule type" value="Genomic_DNA"/>
</dbReference>
<dbReference type="RefSeq" id="WP_388112763.1">
    <property type="nucleotide sequence ID" value="NZ_JBIAHM010000014.1"/>
</dbReference>
<name>A0ABW6MDQ6_9ACTN</name>
<dbReference type="Proteomes" id="UP001601303">
    <property type="component" value="Unassembled WGS sequence"/>
</dbReference>
<proteinExistence type="predicted"/>
<evidence type="ECO:0000313" key="2">
    <source>
        <dbReference type="Proteomes" id="UP001601303"/>
    </source>
</evidence>
<protein>
    <submittedName>
        <fullName evidence="1">Uncharacterized protein</fullName>
    </submittedName>
</protein>
<sequence length="95" mass="10779">MAQGGRALRGLSDLICIDLTFCHRLRDEGLHPLLDIPSLKKIEIPLDKIRKGEPRPVYDQLAERDVDIWRPDTELAQKIGELRAQRLRASQPDAG</sequence>
<reference evidence="1 2" key="1">
    <citation type="submission" date="2024-10" db="EMBL/GenBank/DDBJ databases">
        <title>The Natural Products Discovery Center: Release of the First 8490 Sequenced Strains for Exploring Actinobacteria Biosynthetic Diversity.</title>
        <authorList>
            <person name="Kalkreuter E."/>
            <person name="Kautsar S.A."/>
            <person name="Yang D."/>
            <person name="Bader C.D."/>
            <person name="Teijaro C.N."/>
            <person name="Fluegel L."/>
            <person name="Davis C.M."/>
            <person name="Simpson J.R."/>
            <person name="Lauterbach L."/>
            <person name="Steele A.D."/>
            <person name="Gui C."/>
            <person name="Meng S."/>
            <person name="Li G."/>
            <person name="Viehrig K."/>
            <person name="Ye F."/>
            <person name="Su P."/>
            <person name="Kiefer A.F."/>
            <person name="Nichols A."/>
            <person name="Cepeda A.J."/>
            <person name="Yan W."/>
            <person name="Fan B."/>
            <person name="Jiang Y."/>
            <person name="Adhikari A."/>
            <person name="Zheng C.-J."/>
            <person name="Schuster L."/>
            <person name="Cowan T.M."/>
            <person name="Smanski M.J."/>
            <person name="Chevrette M.G."/>
            <person name="De Carvalho L.P.S."/>
            <person name="Shen B."/>
        </authorList>
    </citation>
    <scope>NUCLEOTIDE SEQUENCE [LARGE SCALE GENOMIC DNA]</scope>
    <source>
        <strain evidence="1 2">NPDC006488</strain>
    </source>
</reference>
<keyword evidence="2" id="KW-1185">Reference proteome</keyword>
<accession>A0ABW6MDQ6</accession>
<gene>
    <name evidence="1" type="ORF">ACFYNQ_35555</name>
</gene>
<organism evidence="1 2">
    <name type="scientific">Streptomyces hokutonensis</name>
    <dbReference type="NCBI Taxonomy" id="1306990"/>
    <lineage>
        <taxon>Bacteria</taxon>
        <taxon>Bacillati</taxon>
        <taxon>Actinomycetota</taxon>
        <taxon>Actinomycetes</taxon>
        <taxon>Kitasatosporales</taxon>
        <taxon>Streptomycetaceae</taxon>
        <taxon>Streptomyces</taxon>
    </lineage>
</organism>
<comment type="caution">
    <text evidence="1">The sequence shown here is derived from an EMBL/GenBank/DDBJ whole genome shotgun (WGS) entry which is preliminary data.</text>
</comment>
<evidence type="ECO:0000313" key="1">
    <source>
        <dbReference type="EMBL" id="MFE9603869.1"/>
    </source>
</evidence>